<dbReference type="AlphaFoldDB" id="A0AAW8JM13"/>
<dbReference type="RefSeq" id="WP_308956894.1">
    <property type="nucleotide sequence ID" value="NZ_JAVICY010000024.1"/>
</dbReference>
<evidence type="ECO:0000313" key="2">
    <source>
        <dbReference type="EMBL" id="MDQ9072591.1"/>
    </source>
</evidence>
<keyword evidence="1" id="KW-0732">Signal</keyword>
<feature type="signal peptide" evidence="1">
    <location>
        <begin position="1"/>
        <end position="19"/>
    </location>
</feature>
<evidence type="ECO:0000313" key="3">
    <source>
        <dbReference type="Proteomes" id="UP001243195"/>
    </source>
</evidence>
<name>A0AAW8JM13_9GAMM</name>
<gene>
    <name evidence="2" type="ORF">RFH51_14105</name>
</gene>
<protein>
    <submittedName>
        <fullName evidence="2">Porin</fullName>
    </submittedName>
</protein>
<proteinExistence type="predicted"/>
<dbReference type="Proteomes" id="UP001243195">
    <property type="component" value="Unassembled WGS sequence"/>
</dbReference>
<dbReference type="Pfam" id="PF16956">
    <property type="entry name" value="Porin_7"/>
    <property type="match status" value="1"/>
</dbReference>
<feature type="chain" id="PRO_5043835569" evidence="1">
    <location>
        <begin position="20"/>
        <end position="294"/>
    </location>
</feature>
<sequence>MKRILLSLSFIFATSSTFAYDFQIDGAYTDFDNDASYIDSQQKGEIKGTYYFNPVETKNGPYNEAAFLGHSSNVYARYSYTDLQSKTYYEGQYTDTDDAVYDVYDKFETEVHSSGLGIEYFFEQFYLSGEVGFDQYKLNDQYHLVSVDTDDVYTYNDKYSSDATTYKAYVGYLPVENLLIAAGVEGYSSDDDNDAAFGIKAKYVTPIGQSNQYINLEAAGTFNDTTNLSIAGDFYFNKQFSVGTSYNFQDNGDTNTDYFTIRSKYFFNENFAVGAEAGFADDYNAYKISASVRF</sequence>
<evidence type="ECO:0000256" key="1">
    <source>
        <dbReference type="SAM" id="SignalP"/>
    </source>
</evidence>
<accession>A0AAW8JM13</accession>
<organism evidence="2 3">
    <name type="scientific">Acinetobacter gerneri</name>
    <dbReference type="NCBI Taxonomy" id="202952"/>
    <lineage>
        <taxon>Bacteria</taxon>
        <taxon>Pseudomonadati</taxon>
        <taxon>Pseudomonadota</taxon>
        <taxon>Gammaproteobacteria</taxon>
        <taxon>Moraxellales</taxon>
        <taxon>Moraxellaceae</taxon>
        <taxon>Acinetobacter</taxon>
    </lineage>
</organism>
<dbReference type="InterPro" id="IPR031593">
    <property type="entry name" value="Porin_7"/>
</dbReference>
<reference evidence="2" key="1">
    <citation type="submission" date="2023-08" db="EMBL/GenBank/DDBJ databases">
        <title>Emergence of clinically-relevant ST2 carbapenem-resistant Acinetobacter baumannii strains in hospital sewages in Zhejiang, East of China.</title>
        <authorList>
            <person name="Kaichao C."/>
            <person name="Zhang R."/>
        </authorList>
    </citation>
    <scope>NUCLEOTIDE SEQUENCE</scope>
    <source>
        <strain evidence="2">M-SY-60</strain>
    </source>
</reference>
<dbReference type="EMBL" id="JAVIDA010000022">
    <property type="protein sequence ID" value="MDQ9072591.1"/>
    <property type="molecule type" value="Genomic_DNA"/>
</dbReference>
<comment type="caution">
    <text evidence="2">The sequence shown here is derived from an EMBL/GenBank/DDBJ whole genome shotgun (WGS) entry which is preliminary data.</text>
</comment>